<dbReference type="Pfam" id="PF08448">
    <property type="entry name" value="PAS_4"/>
    <property type="match status" value="1"/>
</dbReference>
<dbReference type="EMBL" id="JACIIG010000006">
    <property type="protein sequence ID" value="MBB4568941.1"/>
    <property type="molecule type" value="Genomic_DNA"/>
</dbReference>
<name>A0A7W6ZUI6_9HYPH</name>
<feature type="domain" description="PAS fold-4" evidence="1">
    <location>
        <begin position="22"/>
        <end position="95"/>
    </location>
</feature>
<sequence length="97" mass="10942">MMLEDLYRLLRSSHVQAQGVVDTMTQPVVVLDQGFCVATANNAFIRTFKVERDDILGRCFFDLGNGQWDIEELRQLIALVIPKASAVIGFEVTHDFP</sequence>
<dbReference type="Proteomes" id="UP000543836">
    <property type="component" value="Unassembled WGS sequence"/>
</dbReference>
<dbReference type="Gene3D" id="3.30.450.20">
    <property type="entry name" value="PAS domain"/>
    <property type="match status" value="1"/>
</dbReference>
<evidence type="ECO:0000313" key="2">
    <source>
        <dbReference type="EMBL" id="MBB4568941.1"/>
    </source>
</evidence>
<proteinExistence type="predicted"/>
<evidence type="ECO:0000259" key="1">
    <source>
        <dbReference type="Pfam" id="PF08448"/>
    </source>
</evidence>
<dbReference type="InterPro" id="IPR035965">
    <property type="entry name" value="PAS-like_dom_sf"/>
</dbReference>
<dbReference type="RefSeq" id="WP_342426078.1">
    <property type="nucleotide sequence ID" value="NZ_JACIIG010000006.1"/>
</dbReference>
<accession>A0A7W6ZUI6</accession>
<organism evidence="2 3">
    <name type="scientific">Rhizobium leucaenae</name>
    <dbReference type="NCBI Taxonomy" id="29450"/>
    <lineage>
        <taxon>Bacteria</taxon>
        <taxon>Pseudomonadati</taxon>
        <taxon>Pseudomonadota</taxon>
        <taxon>Alphaproteobacteria</taxon>
        <taxon>Hyphomicrobiales</taxon>
        <taxon>Rhizobiaceae</taxon>
        <taxon>Rhizobium/Agrobacterium group</taxon>
        <taxon>Rhizobium</taxon>
    </lineage>
</organism>
<dbReference type="SUPFAM" id="SSF55785">
    <property type="entry name" value="PYP-like sensor domain (PAS domain)"/>
    <property type="match status" value="1"/>
</dbReference>
<evidence type="ECO:0000313" key="3">
    <source>
        <dbReference type="Proteomes" id="UP000543836"/>
    </source>
</evidence>
<gene>
    <name evidence="2" type="ORF">GGE60_003060</name>
</gene>
<dbReference type="AlphaFoldDB" id="A0A7W6ZUI6"/>
<protein>
    <submittedName>
        <fullName evidence="2">PAS domain-containing protein</fullName>
    </submittedName>
</protein>
<dbReference type="InterPro" id="IPR013656">
    <property type="entry name" value="PAS_4"/>
</dbReference>
<reference evidence="2 3" key="1">
    <citation type="submission" date="2020-08" db="EMBL/GenBank/DDBJ databases">
        <title>Genomic Encyclopedia of Type Strains, Phase IV (KMG-V): Genome sequencing to study the core and pangenomes of soil and plant-associated prokaryotes.</title>
        <authorList>
            <person name="Whitman W."/>
        </authorList>
    </citation>
    <scope>NUCLEOTIDE SEQUENCE [LARGE SCALE GENOMIC DNA]</scope>
    <source>
        <strain evidence="2 3">SEMIA 492</strain>
    </source>
</reference>
<comment type="caution">
    <text evidence="2">The sequence shown here is derived from an EMBL/GenBank/DDBJ whole genome shotgun (WGS) entry which is preliminary data.</text>
</comment>
<keyword evidence="3" id="KW-1185">Reference proteome</keyword>